<sequence length="487" mass="54744">MSDDEADPEFLELLRQSLGIKPTNPDEIPFETGVLRDAEFIYANSVDVSIDMVGTKTAARTIYALMQARGYSTQTWSTHSLHPTRLDGFSDLEIVNFVFTMDLLNFSFWSELSDEARYQVEYRGSRWTGYNSLVASLRRALDAGVPITTPRFWTSAEATDENLGLVFFGATNEKIPLLKERIDMLREAGRVLHENFGEPECDLESDVVAESQDFDDVKEATAEETNGASTISRSDREDDPVSVPNVESIPVEETQSCTEPGPSLNEDEQPINTNDDETNDSTTKSTSEESTTEPKSPSEPSAPSTLPPKPDFSIIRLIKKADHSAGKLANLLAKHFAGFRDEARFDNRKVRILKRAQIFVADLWAAFKGQGYGEFHDIDQLTMFADYRIPQMLHSLGVLNYSPTLAYHIKDQKLLPSGHSWEIQLRGCSIWAVELIQREIKQSHPKTAGRVNAVLIDFFLYDLAKEREYGADGGLAMGHHRTRSIWY</sequence>
<evidence type="ECO:0000256" key="3">
    <source>
        <dbReference type="ARBA" id="ARBA00035306"/>
    </source>
</evidence>
<evidence type="ECO:0000313" key="8">
    <source>
        <dbReference type="EMBL" id="WPH04624.1"/>
    </source>
</evidence>
<dbReference type="InterPro" id="IPR019438">
    <property type="entry name" value="Q_salvage"/>
</dbReference>
<comment type="catalytic activity">
    <reaction evidence="5 6">
        <text>queuosine 5'-phosphate + H2O = queuine + D-ribose 5-phosphate</text>
        <dbReference type="Rhea" id="RHEA:75387"/>
        <dbReference type="ChEBI" id="CHEBI:15377"/>
        <dbReference type="ChEBI" id="CHEBI:17433"/>
        <dbReference type="ChEBI" id="CHEBI:78346"/>
        <dbReference type="ChEBI" id="CHEBI:194371"/>
    </reaction>
    <physiologicalReaction direction="left-to-right" evidence="5 6">
        <dbReference type="Rhea" id="RHEA:75388"/>
    </physiologicalReaction>
</comment>
<dbReference type="EMBL" id="CP138592">
    <property type="protein sequence ID" value="WPH04624.1"/>
    <property type="molecule type" value="Genomic_DNA"/>
</dbReference>
<reference evidence="8 9" key="1">
    <citation type="submission" date="2023-11" db="EMBL/GenBank/DDBJ databases">
        <title>An acidophilic fungus is an integral part of prey digestion in a carnivorous sundew plant.</title>
        <authorList>
            <person name="Tsai I.J."/>
        </authorList>
    </citation>
    <scope>NUCLEOTIDE SEQUENCE [LARGE SCALE GENOMIC DNA]</scope>
    <source>
        <strain evidence="8">169a</strain>
    </source>
</reference>
<evidence type="ECO:0000313" key="9">
    <source>
        <dbReference type="Proteomes" id="UP001303373"/>
    </source>
</evidence>
<gene>
    <name evidence="8" type="ORF">R9X50_00751700</name>
</gene>
<dbReference type="PANTHER" id="PTHR21314:SF0">
    <property type="entry name" value="QUEUOSINE 5'-PHOSPHATE N-GLYCOSYLASE_HYDROLASE"/>
    <property type="match status" value="1"/>
</dbReference>
<evidence type="ECO:0000256" key="2">
    <source>
        <dbReference type="ARBA" id="ARBA00035119"/>
    </source>
</evidence>
<dbReference type="GO" id="GO:0016787">
    <property type="term" value="F:hydrolase activity"/>
    <property type="evidence" value="ECO:0007669"/>
    <property type="project" value="UniProtKB-KW"/>
</dbReference>
<evidence type="ECO:0000256" key="4">
    <source>
        <dbReference type="ARBA" id="ARBA00035393"/>
    </source>
</evidence>
<name>A0AAQ3MAA1_9PEZI</name>
<feature type="compositionally biased region" description="Polar residues" evidence="7">
    <location>
        <begin position="223"/>
        <end position="232"/>
    </location>
</feature>
<evidence type="ECO:0000256" key="7">
    <source>
        <dbReference type="SAM" id="MobiDB-lite"/>
    </source>
</evidence>
<comment type="function">
    <text evidence="6">Catalyzes the hydrolysis of queuosine 5'-phosphate, releasing the nucleobase queuine (q). Is required for salvage of queuine from exogenous queuosine (Q) that is imported and then converted to queuosine 5'-phosphate intracellularly.</text>
</comment>
<dbReference type="Pfam" id="PF10343">
    <property type="entry name" value="Q_salvage"/>
    <property type="match status" value="2"/>
</dbReference>
<accession>A0AAQ3MAA1</accession>
<protein>
    <recommendedName>
        <fullName evidence="3 6">Queuosine 5'-phosphate N-glycosylase/hydrolase</fullName>
        <ecNumber evidence="6">3.2.2.-</ecNumber>
    </recommendedName>
    <alternativeName>
        <fullName evidence="4 6">Queuosine-nucleotide N-glycosylase/hydrolase</fullName>
    </alternativeName>
</protein>
<dbReference type="AlphaFoldDB" id="A0AAQ3MAA1"/>
<evidence type="ECO:0000256" key="5">
    <source>
        <dbReference type="ARBA" id="ARBA00048204"/>
    </source>
</evidence>
<dbReference type="Proteomes" id="UP001303373">
    <property type="component" value="Chromosome 13"/>
</dbReference>
<feature type="compositionally biased region" description="Low complexity" evidence="7">
    <location>
        <begin position="280"/>
        <end position="301"/>
    </location>
</feature>
<dbReference type="PANTHER" id="PTHR21314">
    <property type="entry name" value="QUEUOSINE 5'-PHOSPHATE N-GLYCOSYLASE_HYDROLASE-RELATED"/>
    <property type="match status" value="1"/>
</dbReference>
<evidence type="ECO:0000256" key="6">
    <source>
        <dbReference type="RuleBase" id="RU365002"/>
    </source>
</evidence>
<dbReference type="GO" id="GO:0006400">
    <property type="term" value="P:tRNA modification"/>
    <property type="evidence" value="ECO:0007669"/>
    <property type="project" value="TreeGrafter"/>
</dbReference>
<feature type="region of interest" description="Disordered" evidence="7">
    <location>
        <begin position="215"/>
        <end position="310"/>
    </location>
</feature>
<evidence type="ECO:0000256" key="1">
    <source>
        <dbReference type="ARBA" id="ARBA00022801"/>
    </source>
</evidence>
<proteinExistence type="inferred from homology"/>
<keyword evidence="9" id="KW-1185">Reference proteome</keyword>
<organism evidence="8 9">
    <name type="scientific">Acrodontium crateriforme</name>
    <dbReference type="NCBI Taxonomy" id="150365"/>
    <lineage>
        <taxon>Eukaryota</taxon>
        <taxon>Fungi</taxon>
        <taxon>Dikarya</taxon>
        <taxon>Ascomycota</taxon>
        <taxon>Pezizomycotina</taxon>
        <taxon>Dothideomycetes</taxon>
        <taxon>Dothideomycetidae</taxon>
        <taxon>Mycosphaerellales</taxon>
        <taxon>Teratosphaeriaceae</taxon>
        <taxon>Acrodontium</taxon>
    </lineage>
</organism>
<feature type="compositionally biased region" description="Acidic residues" evidence="7">
    <location>
        <begin position="265"/>
        <end position="279"/>
    </location>
</feature>
<dbReference type="EC" id="3.2.2.-" evidence="6"/>
<keyword evidence="1 6" id="KW-0378">Hydrolase</keyword>
<comment type="similarity">
    <text evidence="2 6">Belongs to the QNG1 protein family.</text>
</comment>